<evidence type="ECO:0000256" key="1">
    <source>
        <dbReference type="SAM" id="Phobius"/>
    </source>
</evidence>
<reference evidence="3 4" key="1">
    <citation type="submission" date="2022-06" db="EMBL/GenBank/DDBJ databases">
        <authorList>
            <person name="So Y."/>
        </authorList>
    </citation>
    <scope>NUCLEOTIDE SEQUENCE [LARGE SCALE GENOMIC DNA]</scope>
    <source>
        <strain evidence="3 4">STR3</strain>
    </source>
</reference>
<evidence type="ECO:0000313" key="3">
    <source>
        <dbReference type="EMBL" id="MCP3423297.1"/>
    </source>
</evidence>
<dbReference type="Proteomes" id="UP001204524">
    <property type="component" value="Unassembled WGS sequence"/>
</dbReference>
<keyword evidence="1" id="KW-0812">Transmembrane</keyword>
<accession>A0ABT1L088</accession>
<evidence type="ECO:0000313" key="4">
    <source>
        <dbReference type="Proteomes" id="UP001204524"/>
    </source>
</evidence>
<dbReference type="EMBL" id="JANARS010000006">
    <property type="protein sequence ID" value="MCP3423297.1"/>
    <property type="molecule type" value="Genomic_DNA"/>
</dbReference>
<evidence type="ECO:0000259" key="2">
    <source>
        <dbReference type="Pfam" id="PF08044"/>
    </source>
</evidence>
<dbReference type="PANTHER" id="PTHR40763:SF4">
    <property type="entry name" value="DUF1707 DOMAIN-CONTAINING PROTEIN"/>
    <property type="match status" value="1"/>
</dbReference>
<comment type="caution">
    <text evidence="3">The sequence shown here is derived from an EMBL/GenBank/DDBJ whole genome shotgun (WGS) entry which is preliminary data.</text>
</comment>
<feature type="domain" description="DUF1707" evidence="2">
    <location>
        <begin position="35"/>
        <end position="84"/>
    </location>
</feature>
<keyword evidence="1" id="KW-0472">Membrane</keyword>
<keyword evidence="4" id="KW-1185">Reference proteome</keyword>
<feature type="transmembrane region" description="Helical" evidence="1">
    <location>
        <begin position="137"/>
        <end position="157"/>
    </location>
</feature>
<name>A0ABT1L088_9ACTN</name>
<proteinExistence type="predicted"/>
<keyword evidence="1" id="KW-1133">Transmembrane helix</keyword>
<protein>
    <submittedName>
        <fullName evidence="3">DUF1707 domain-containing protein</fullName>
    </submittedName>
</protein>
<organism evidence="3 4">
    <name type="scientific">Nocardioides pinisoli</name>
    <dbReference type="NCBI Taxonomy" id="2950279"/>
    <lineage>
        <taxon>Bacteria</taxon>
        <taxon>Bacillati</taxon>
        <taxon>Actinomycetota</taxon>
        <taxon>Actinomycetes</taxon>
        <taxon>Propionibacteriales</taxon>
        <taxon>Nocardioidaceae</taxon>
        <taxon>Nocardioides</taxon>
    </lineage>
</organism>
<dbReference type="Pfam" id="PF08044">
    <property type="entry name" value="DUF1707"/>
    <property type="match status" value="1"/>
</dbReference>
<dbReference type="RefSeq" id="WP_254182489.1">
    <property type="nucleotide sequence ID" value="NZ_JANARS010000006.1"/>
</dbReference>
<dbReference type="InterPro" id="IPR012551">
    <property type="entry name" value="DUF1707_SHOCT-like"/>
</dbReference>
<gene>
    <name evidence="3" type="ORF">NCI01_15960</name>
</gene>
<feature type="transmembrane region" description="Helical" evidence="1">
    <location>
        <begin position="107"/>
        <end position="131"/>
    </location>
</feature>
<sequence length="161" mass="17412">MSVPEGAAPSPGHEAVRRIFAARERAEAARDARLASDSERERVCELLGSAFADGRLTAAELNERTTAALAARTHGDLNRVVRGLGAMGHPALWAATPDRPSRMPHRVAFWLVGFVTFPFVFFGTMLLVFGSDAGDRVAGTVMLVLFLPGLLALYRWAHPTT</sequence>
<dbReference type="PANTHER" id="PTHR40763">
    <property type="entry name" value="MEMBRANE PROTEIN-RELATED"/>
    <property type="match status" value="1"/>
</dbReference>